<dbReference type="Proteomes" id="UP000028761">
    <property type="component" value="Chromosome 16"/>
</dbReference>
<reference evidence="2" key="3">
    <citation type="submission" date="2025-09" db="UniProtKB">
        <authorList>
            <consortium name="Ensembl"/>
        </authorList>
    </citation>
    <scope>IDENTIFICATION</scope>
</reference>
<organism evidence="2 3">
    <name type="scientific">Papio anubis</name>
    <name type="common">Olive baboon</name>
    <dbReference type="NCBI Taxonomy" id="9555"/>
    <lineage>
        <taxon>Eukaryota</taxon>
        <taxon>Metazoa</taxon>
        <taxon>Chordata</taxon>
        <taxon>Craniata</taxon>
        <taxon>Vertebrata</taxon>
        <taxon>Euteleostomi</taxon>
        <taxon>Mammalia</taxon>
        <taxon>Eutheria</taxon>
        <taxon>Euarchontoglires</taxon>
        <taxon>Primates</taxon>
        <taxon>Haplorrhini</taxon>
        <taxon>Catarrhini</taxon>
        <taxon>Cercopithecidae</taxon>
        <taxon>Cercopithecinae</taxon>
        <taxon>Papio</taxon>
    </lineage>
</organism>
<reference evidence="2" key="2">
    <citation type="submission" date="2025-08" db="UniProtKB">
        <authorList>
            <consortium name="Ensembl"/>
        </authorList>
    </citation>
    <scope>IDENTIFICATION</scope>
</reference>
<dbReference type="AlphaFoldDB" id="A0A8I5MZ92"/>
<evidence type="ECO:0000256" key="1">
    <source>
        <dbReference type="SAM" id="MobiDB-lite"/>
    </source>
</evidence>
<dbReference type="PANTHER" id="PTHR15880:SF0">
    <property type="entry name" value="ASPARTATE-RICH PROTEIN 1"/>
    <property type="match status" value="1"/>
</dbReference>
<protein>
    <submittedName>
        <fullName evidence="2">Uncharacterized protein</fullName>
    </submittedName>
</protein>
<reference evidence="2 3" key="1">
    <citation type="submission" date="2012-03" db="EMBL/GenBank/DDBJ databases">
        <title>Whole Genome Assembly of Papio anubis.</title>
        <authorList>
            <person name="Liu Y.L."/>
            <person name="Abraham K.A."/>
            <person name="Akbar H.A."/>
            <person name="Ali S.A."/>
            <person name="Anosike U.A."/>
            <person name="Aqrawi P.A."/>
            <person name="Arias F.A."/>
            <person name="Attaway T.A."/>
            <person name="Awwad R.A."/>
            <person name="Babu C.B."/>
            <person name="Bandaranaike D.B."/>
            <person name="Battles P.B."/>
            <person name="Bell A.B."/>
            <person name="Beltran B.B."/>
            <person name="Berhane-Mersha D.B."/>
            <person name="Bess C.B."/>
            <person name="Bickham C.B."/>
            <person name="Bolden T.B."/>
            <person name="Carter K.C."/>
            <person name="Chau D.C."/>
            <person name="Chavez A.C."/>
            <person name="Clerc-Blankenburg K.C."/>
            <person name="Coyle M.C."/>
            <person name="Dao M.D."/>
            <person name="Davila M.L.D."/>
            <person name="Davy-Carroll L.D."/>
            <person name="Denson S.D."/>
            <person name="Dinh H.D."/>
            <person name="Fernandez S.F."/>
            <person name="Fernando P.F."/>
            <person name="Forbes L.F."/>
            <person name="Francis C.F."/>
            <person name="Francisco L.F."/>
            <person name="Fu Q.F."/>
            <person name="Garcia-Iii R.G."/>
            <person name="Garrett T.G."/>
            <person name="Gross S.G."/>
            <person name="Gubbala S.G."/>
            <person name="Hirani K.H."/>
            <person name="Hogues M.H."/>
            <person name="Hollins B.H."/>
            <person name="Jackson L.J."/>
            <person name="Javaid M.J."/>
            <person name="Jhangiani S.J."/>
            <person name="Johnson A.J."/>
            <person name="Johnson B.J."/>
            <person name="Jones J.J."/>
            <person name="Joshi V.J."/>
            <person name="Kalu J.K."/>
            <person name="Khan N.K."/>
            <person name="Korchina V.K."/>
            <person name="Kovar C.K."/>
            <person name="Lago L.L."/>
            <person name="Lara F.L."/>
            <person name="Le T.-K.L."/>
            <person name="Lee S.L."/>
            <person name="Legall-Iii F.L."/>
            <person name="Lemon S.L."/>
            <person name="Liu J.L."/>
            <person name="Liu Y.-S.L."/>
            <person name="Liyanage D.L."/>
            <person name="Lopez J.L."/>
            <person name="Lorensuhewa L.L."/>
            <person name="Mata R.M."/>
            <person name="Mathew T.M."/>
            <person name="Mercado C.M."/>
            <person name="Mercado I.M."/>
            <person name="Morales K.M."/>
            <person name="Morgan M.M."/>
            <person name="Munidasa M.M."/>
            <person name="Ngo D.N."/>
            <person name="Nguyen L.N."/>
            <person name="Nguyen T.N."/>
            <person name="Nguyen N.N."/>
            <person name="Obregon M.O."/>
            <person name="Okwuonu G.O."/>
            <person name="Ongeri F.O."/>
            <person name="Onwere C.O."/>
            <person name="Osifeso I.O."/>
            <person name="Parra A.P."/>
            <person name="Patil S.P."/>
            <person name="Perez A.P."/>
            <person name="Perez Y.P."/>
            <person name="Pham C.P."/>
            <person name="Pu L.-L.P."/>
            <person name="Puazo M.P."/>
            <person name="Quiroz J.Q."/>
            <person name="Rouhana J.R."/>
            <person name="Ruiz M.R."/>
            <person name="Ruiz S.-J.R."/>
            <person name="Saada N.S."/>
            <person name="Santibanez J.S."/>
            <person name="Scheel M.S."/>
            <person name="Schneider B.S."/>
            <person name="Simmons D.S."/>
            <person name="Sisson I.S."/>
            <person name="Tang L.-Y.T."/>
            <person name="Thornton R.T."/>
            <person name="Tisius J.T."/>
            <person name="Toledanes G.T."/>
            <person name="Trejos Z.T."/>
            <person name="Usmani K.U."/>
            <person name="Varghese R.V."/>
            <person name="Vattathil S.V."/>
            <person name="Vee V.V."/>
            <person name="Walker D.W."/>
            <person name="Weissenberger G.W."/>
            <person name="White C.W."/>
            <person name="Williams A.W."/>
            <person name="Woodworth J.W."/>
            <person name="Wright R.W."/>
            <person name="Zhu Y.Z."/>
            <person name="Han Y.H."/>
            <person name="Newsham I.N."/>
            <person name="Nazareth L.N."/>
            <person name="Worley K.W."/>
            <person name="Muzny D.M."/>
            <person name="Rogers J.R."/>
            <person name="Gibbs R.G."/>
        </authorList>
    </citation>
    <scope>NUCLEOTIDE SEQUENCE [LARGE SCALE GENOMIC DNA]</scope>
</reference>
<dbReference type="Ensembl" id="ENSPANT00000070596.1">
    <property type="protein sequence ID" value="ENSPANP00000048018.1"/>
    <property type="gene ID" value="ENSPANG00000040176.1"/>
</dbReference>
<evidence type="ECO:0000313" key="3">
    <source>
        <dbReference type="Proteomes" id="UP000028761"/>
    </source>
</evidence>
<name>A0A8I5MZ92_PAPAN</name>
<accession>A0A8I5MZ92</accession>
<feature type="region of interest" description="Disordered" evidence="1">
    <location>
        <begin position="106"/>
        <end position="156"/>
    </location>
</feature>
<dbReference type="InterPro" id="IPR042865">
    <property type="entry name" value="DRICH1-like"/>
</dbReference>
<proteinExistence type="predicted"/>
<sequence length="226" mass="24945">MGNILTSCVCPKVSSNCGWHSGKVASSYESDFYEVVAATKSESTTVEPGKLDVGATGGHDLQHISNQKMPTAPVPDLAKCDLDVVEEMLPEMMNYTAQNSYCSPEDSLSLKSLPPSEEDNDDAQILPSRVQGSSGYNLSLVTPPPSEDYDCDDEEEEDDVQILPSRVQAWPEDRLFLRCKPRYKDEEDDAAADCDDDCDDDDDVHVRFPFLVFYSNVAFLIPSLLS</sequence>
<keyword evidence="3" id="KW-1185">Reference proteome</keyword>
<dbReference type="PANTHER" id="PTHR15880">
    <property type="entry name" value="ASPARTATE-RICH PROTEIN 1"/>
    <property type="match status" value="1"/>
</dbReference>
<dbReference type="GeneTree" id="ENSGT00520000056310"/>
<feature type="compositionally biased region" description="Polar residues" evidence="1">
    <location>
        <begin position="130"/>
        <end position="140"/>
    </location>
</feature>
<feature type="compositionally biased region" description="Acidic residues" evidence="1">
    <location>
        <begin position="147"/>
        <end position="156"/>
    </location>
</feature>
<feature type="compositionally biased region" description="Low complexity" evidence="1">
    <location>
        <begin position="106"/>
        <end position="115"/>
    </location>
</feature>
<evidence type="ECO:0000313" key="2">
    <source>
        <dbReference type="Ensembl" id="ENSPANP00000048018.1"/>
    </source>
</evidence>